<dbReference type="PANTHER" id="PTHR30250">
    <property type="entry name" value="PST FAMILY PREDICTED COLANIC ACID TRANSPORTER"/>
    <property type="match status" value="1"/>
</dbReference>
<feature type="transmembrane region" description="Helical" evidence="6">
    <location>
        <begin position="50"/>
        <end position="76"/>
    </location>
</feature>
<evidence type="ECO:0000256" key="2">
    <source>
        <dbReference type="ARBA" id="ARBA00022475"/>
    </source>
</evidence>
<keyword evidence="8" id="KW-1185">Reference proteome</keyword>
<keyword evidence="3 6" id="KW-0812">Transmembrane</keyword>
<reference evidence="7" key="2">
    <citation type="submission" date="2020-09" db="EMBL/GenBank/DDBJ databases">
        <authorList>
            <person name="Sun Q."/>
            <person name="Zhou Y."/>
        </authorList>
    </citation>
    <scope>NUCLEOTIDE SEQUENCE</scope>
    <source>
        <strain evidence="7">CGMCC 1.12195</strain>
    </source>
</reference>
<dbReference type="PANTHER" id="PTHR30250:SF11">
    <property type="entry name" value="O-ANTIGEN TRANSPORTER-RELATED"/>
    <property type="match status" value="1"/>
</dbReference>
<dbReference type="AlphaFoldDB" id="A0A917MEA0"/>
<dbReference type="InterPro" id="IPR050833">
    <property type="entry name" value="Poly_Biosynth_Transport"/>
</dbReference>
<dbReference type="GO" id="GO:0005886">
    <property type="term" value="C:plasma membrane"/>
    <property type="evidence" value="ECO:0007669"/>
    <property type="project" value="UniProtKB-SubCell"/>
</dbReference>
<reference evidence="7" key="1">
    <citation type="journal article" date="2014" name="Int. J. Syst. Evol. Microbiol.">
        <title>Complete genome sequence of Corynebacterium casei LMG S-19264T (=DSM 44701T), isolated from a smear-ripened cheese.</title>
        <authorList>
            <consortium name="US DOE Joint Genome Institute (JGI-PGF)"/>
            <person name="Walter F."/>
            <person name="Albersmeier A."/>
            <person name="Kalinowski J."/>
            <person name="Ruckert C."/>
        </authorList>
    </citation>
    <scope>NUCLEOTIDE SEQUENCE</scope>
    <source>
        <strain evidence="7">CGMCC 1.12195</strain>
    </source>
</reference>
<sequence length="447" mass="49697">MVGLMKYVSGIFKNKYVLSLLSNGSSALIGMLTLTLLFRYLSLNDMGEYSFFLTVLLFFDTFRSGFLSTAFINFYAGEGPVKKDKIAGAAWIIAICITSIFLLVNGIAYLFVDRVEDSSIRLFLQYFGVIYLFSLPFFMANCVLQARQQFDRLLALNLTNQGSLMVFIIVAILIGELTVVHVIYCYMASNLLSSGIAIACRWTLISKIRLVSKPYIRELFNFGKYSVGTSITATLMNLSGTFIIKFLLGTAALAVYNAGSKLIQIVELPLRSVVFAAMPTMSEAYNQGDRAGVLRMTQKYIGLFSFALLPVCVATIFFADYAILLLAGEKYVGTEAPNLLRIYMIITLLYPAERFLALTIDVFRLPKINFIKVVIMVAVGVLTCFVAVYATKSIYAATLSSAVSIVIGLVFGFLALARNRLPIPLLGILQLSSFEIQRLLKFARYRR</sequence>
<evidence type="ECO:0000256" key="5">
    <source>
        <dbReference type="ARBA" id="ARBA00023136"/>
    </source>
</evidence>
<feature type="transmembrane region" description="Helical" evidence="6">
    <location>
        <begin position="123"/>
        <end position="144"/>
    </location>
</feature>
<evidence type="ECO:0000256" key="3">
    <source>
        <dbReference type="ARBA" id="ARBA00022692"/>
    </source>
</evidence>
<feature type="transmembrane region" description="Helical" evidence="6">
    <location>
        <begin position="164"/>
        <end position="184"/>
    </location>
</feature>
<gene>
    <name evidence="7" type="ORF">GCM10007415_37270</name>
</gene>
<keyword evidence="4 6" id="KW-1133">Transmembrane helix</keyword>
<protein>
    <recommendedName>
        <fullName evidence="9">Membrane protein involved in the export of O-antigen and teichoic acid</fullName>
    </recommendedName>
</protein>
<evidence type="ECO:0000313" key="8">
    <source>
        <dbReference type="Proteomes" id="UP000660862"/>
    </source>
</evidence>
<proteinExistence type="predicted"/>
<evidence type="ECO:0000256" key="6">
    <source>
        <dbReference type="SAM" id="Phobius"/>
    </source>
</evidence>
<feature type="transmembrane region" description="Helical" evidence="6">
    <location>
        <begin position="300"/>
        <end position="327"/>
    </location>
</feature>
<feature type="transmembrane region" description="Helical" evidence="6">
    <location>
        <begin position="369"/>
        <end position="388"/>
    </location>
</feature>
<evidence type="ECO:0000256" key="1">
    <source>
        <dbReference type="ARBA" id="ARBA00004651"/>
    </source>
</evidence>
<feature type="transmembrane region" description="Helical" evidence="6">
    <location>
        <begin position="231"/>
        <end position="256"/>
    </location>
</feature>
<keyword evidence="5 6" id="KW-0472">Membrane</keyword>
<feature type="transmembrane region" description="Helical" evidence="6">
    <location>
        <begin position="339"/>
        <end position="357"/>
    </location>
</feature>
<keyword evidence="2" id="KW-1003">Cell membrane</keyword>
<dbReference type="Proteomes" id="UP000660862">
    <property type="component" value="Unassembled WGS sequence"/>
</dbReference>
<dbReference type="Pfam" id="PF13440">
    <property type="entry name" value="Polysacc_synt_3"/>
    <property type="match status" value="1"/>
</dbReference>
<comment type="subcellular location">
    <subcellularLocation>
        <location evidence="1">Cell membrane</location>
        <topology evidence="1">Multi-pass membrane protein</topology>
    </subcellularLocation>
</comment>
<feature type="transmembrane region" description="Helical" evidence="6">
    <location>
        <begin position="16"/>
        <end position="38"/>
    </location>
</feature>
<evidence type="ECO:0000313" key="7">
    <source>
        <dbReference type="EMBL" id="GGG98246.1"/>
    </source>
</evidence>
<name>A0A917MEA0_9SPHI</name>
<accession>A0A917MEA0</accession>
<dbReference type="EMBL" id="BMER01000004">
    <property type="protein sequence ID" value="GGG98246.1"/>
    <property type="molecule type" value="Genomic_DNA"/>
</dbReference>
<comment type="caution">
    <text evidence="7">The sequence shown here is derived from an EMBL/GenBank/DDBJ whole genome shotgun (WGS) entry which is preliminary data.</text>
</comment>
<evidence type="ECO:0008006" key="9">
    <source>
        <dbReference type="Google" id="ProtNLM"/>
    </source>
</evidence>
<feature type="transmembrane region" description="Helical" evidence="6">
    <location>
        <begin position="88"/>
        <end position="111"/>
    </location>
</feature>
<feature type="transmembrane region" description="Helical" evidence="6">
    <location>
        <begin position="394"/>
        <end position="416"/>
    </location>
</feature>
<evidence type="ECO:0000256" key="4">
    <source>
        <dbReference type="ARBA" id="ARBA00022989"/>
    </source>
</evidence>
<dbReference type="RefSeq" id="WP_307726869.1">
    <property type="nucleotide sequence ID" value="NZ_BMER01000004.1"/>
</dbReference>
<organism evidence="7 8">
    <name type="scientific">Parapedobacter pyrenivorans</name>
    <dbReference type="NCBI Taxonomy" id="1305674"/>
    <lineage>
        <taxon>Bacteria</taxon>
        <taxon>Pseudomonadati</taxon>
        <taxon>Bacteroidota</taxon>
        <taxon>Sphingobacteriia</taxon>
        <taxon>Sphingobacteriales</taxon>
        <taxon>Sphingobacteriaceae</taxon>
        <taxon>Parapedobacter</taxon>
    </lineage>
</organism>